<dbReference type="PANTHER" id="PTHR23116">
    <property type="entry name" value="PDZ DOMAIN CONTAINING WHIRLIN AND HARMONIN-RELATED"/>
    <property type="match status" value="1"/>
</dbReference>
<dbReference type="PANTHER" id="PTHR23116:SF36">
    <property type="entry name" value="HARMONIN"/>
    <property type="match status" value="1"/>
</dbReference>
<evidence type="ECO:0000256" key="4">
    <source>
        <dbReference type="SAM" id="MobiDB-lite"/>
    </source>
</evidence>
<dbReference type="InterPro" id="IPR036034">
    <property type="entry name" value="PDZ_sf"/>
</dbReference>
<evidence type="ECO:0000313" key="6">
    <source>
        <dbReference type="EMBL" id="CAD7283450.1"/>
    </source>
</evidence>
<comment type="subcellular location">
    <subcellularLocation>
        <location evidence="1">Cell projection</location>
    </subcellularLocation>
</comment>
<feature type="domain" description="PDZ" evidence="5">
    <location>
        <begin position="1"/>
        <end position="58"/>
    </location>
</feature>
<dbReference type="SMART" id="SM00228">
    <property type="entry name" value="PDZ"/>
    <property type="match status" value="1"/>
</dbReference>
<proteinExistence type="predicted"/>
<evidence type="ECO:0000256" key="2">
    <source>
        <dbReference type="ARBA" id="ARBA00022737"/>
    </source>
</evidence>
<dbReference type="PROSITE" id="PS50106">
    <property type="entry name" value="PDZ"/>
    <property type="match status" value="1"/>
</dbReference>
<organism evidence="6">
    <name type="scientific">Notodromas monacha</name>
    <dbReference type="NCBI Taxonomy" id="399045"/>
    <lineage>
        <taxon>Eukaryota</taxon>
        <taxon>Metazoa</taxon>
        <taxon>Ecdysozoa</taxon>
        <taxon>Arthropoda</taxon>
        <taxon>Crustacea</taxon>
        <taxon>Oligostraca</taxon>
        <taxon>Ostracoda</taxon>
        <taxon>Podocopa</taxon>
        <taxon>Podocopida</taxon>
        <taxon>Cypridocopina</taxon>
        <taxon>Cypridoidea</taxon>
        <taxon>Cyprididae</taxon>
        <taxon>Notodromas</taxon>
    </lineage>
</organism>
<keyword evidence="2" id="KW-0677">Repeat</keyword>
<dbReference type="InterPro" id="IPR051844">
    <property type="entry name" value="USH2_Complex_Protein"/>
</dbReference>
<sequence length="317" mass="31530">ICKGPPERPGIFVQSTKDGGVAREFGLKPGDQILECNGMTLDSVDFAQAVHFLKSAAKLDLRIKKGVAADLFGPHHQACGSHGESSGYNSSSSSVSGDTSAPCMMPDGGGGGEQQQRMSPPRASHLLTPGGGGAAAGIVGSSSSSSGGGNGSQNGGSKRLSMVAEERGDSASLDAVHFLKSAAKLDLRIKKGVAADLFGPHHQACGSHGESSGYNSSSSSVSGDTSAPCMMPDGGGGGEQQQRMSPPRASHLLTPGGGGAAAGIVGSSSSSSGGGNGSQNGGSKRLSMVAEERGDSASLDVSTNISLEFTDGLIHLC</sequence>
<protein>
    <recommendedName>
        <fullName evidence="5">PDZ domain-containing protein</fullName>
    </recommendedName>
</protein>
<dbReference type="GO" id="GO:0005886">
    <property type="term" value="C:plasma membrane"/>
    <property type="evidence" value="ECO:0007669"/>
    <property type="project" value="TreeGrafter"/>
</dbReference>
<dbReference type="AlphaFoldDB" id="A0A7R9C091"/>
<evidence type="ECO:0000259" key="5">
    <source>
        <dbReference type="PROSITE" id="PS50106"/>
    </source>
</evidence>
<reference evidence="6" key="1">
    <citation type="submission" date="2020-11" db="EMBL/GenBank/DDBJ databases">
        <authorList>
            <person name="Tran Van P."/>
        </authorList>
    </citation>
    <scope>NUCLEOTIDE SEQUENCE</scope>
</reference>
<evidence type="ECO:0000256" key="1">
    <source>
        <dbReference type="ARBA" id="ARBA00004316"/>
    </source>
</evidence>
<feature type="compositionally biased region" description="Low complexity" evidence="4">
    <location>
        <begin position="262"/>
        <end position="271"/>
    </location>
</feature>
<dbReference type="EMBL" id="OA887488">
    <property type="protein sequence ID" value="CAD7283450.1"/>
    <property type="molecule type" value="Genomic_DNA"/>
</dbReference>
<feature type="non-terminal residue" evidence="6">
    <location>
        <position position="1"/>
    </location>
</feature>
<dbReference type="Pfam" id="PF00595">
    <property type="entry name" value="PDZ"/>
    <property type="match status" value="1"/>
</dbReference>
<evidence type="ECO:0000256" key="3">
    <source>
        <dbReference type="ARBA" id="ARBA00023273"/>
    </source>
</evidence>
<accession>A0A7R9C091</accession>
<feature type="region of interest" description="Disordered" evidence="4">
    <location>
        <begin position="204"/>
        <end position="298"/>
    </location>
</feature>
<feature type="compositionally biased region" description="Low complexity" evidence="4">
    <location>
        <begin position="80"/>
        <end position="100"/>
    </location>
</feature>
<dbReference type="Gene3D" id="2.30.42.10">
    <property type="match status" value="1"/>
</dbReference>
<gene>
    <name evidence="6" type="ORF">NMOB1V02_LOCUS11066</name>
</gene>
<feature type="compositionally biased region" description="Low complexity" evidence="4">
    <location>
        <begin position="136"/>
        <end position="145"/>
    </location>
</feature>
<dbReference type="GO" id="GO:0002142">
    <property type="term" value="C:stereocilia ankle link complex"/>
    <property type="evidence" value="ECO:0007669"/>
    <property type="project" value="TreeGrafter"/>
</dbReference>
<dbReference type="InterPro" id="IPR001478">
    <property type="entry name" value="PDZ"/>
</dbReference>
<dbReference type="GO" id="GO:0032426">
    <property type="term" value="C:stereocilium tip"/>
    <property type="evidence" value="ECO:0007669"/>
    <property type="project" value="TreeGrafter"/>
</dbReference>
<feature type="non-terminal residue" evidence="6">
    <location>
        <position position="317"/>
    </location>
</feature>
<dbReference type="GO" id="GO:0005929">
    <property type="term" value="C:cilium"/>
    <property type="evidence" value="ECO:0007669"/>
    <property type="project" value="TreeGrafter"/>
</dbReference>
<keyword evidence="7" id="KW-1185">Reference proteome</keyword>
<dbReference type="Proteomes" id="UP000678499">
    <property type="component" value="Unassembled WGS sequence"/>
</dbReference>
<keyword evidence="3" id="KW-0966">Cell projection</keyword>
<evidence type="ECO:0000313" key="7">
    <source>
        <dbReference type="Proteomes" id="UP000678499"/>
    </source>
</evidence>
<dbReference type="SUPFAM" id="SSF50156">
    <property type="entry name" value="PDZ domain-like"/>
    <property type="match status" value="1"/>
</dbReference>
<name>A0A7R9C091_9CRUS</name>
<dbReference type="EMBL" id="CAJPEX010005451">
    <property type="protein sequence ID" value="CAG0923602.1"/>
    <property type="molecule type" value="Genomic_DNA"/>
</dbReference>
<feature type="region of interest" description="Disordered" evidence="4">
    <location>
        <begin position="78"/>
        <end position="165"/>
    </location>
</feature>
<feature type="compositionally biased region" description="Low complexity" evidence="4">
    <location>
        <begin position="206"/>
        <end position="226"/>
    </location>
</feature>
<dbReference type="OrthoDB" id="10029564at2759"/>